<dbReference type="Proteomes" id="UP000410492">
    <property type="component" value="Unassembled WGS sequence"/>
</dbReference>
<dbReference type="EMBL" id="CAACVG010009207">
    <property type="protein sequence ID" value="VEN52531.1"/>
    <property type="molecule type" value="Genomic_DNA"/>
</dbReference>
<dbReference type="AlphaFoldDB" id="A0A653CX80"/>
<accession>A0A653CX80</accession>
<dbReference type="InterPro" id="IPR013083">
    <property type="entry name" value="Znf_RING/FYVE/PHD"/>
</dbReference>
<feature type="non-terminal residue" evidence="1">
    <location>
        <position position="62"/>
    </location>
</feature>
<sequence length="62" mass="7011">MADSEKSEEETAPKKNEKKTIVSCVHCKKRVVNVVKCRKCLNTFHPACLEQAADQKNVQCPH</sequence>
<evidence type="ECO:0000313" key="1">
    <source>
        <dbReference type="EMBL" id="VEN52531.1"/>
    </source>
</evidence>
<dbReference type="Gene3D" id="3.30.40.10">
    <property type="entry name" value="Zinc/RING finger domain, C3HC4 (zinc finger)"/>
    <property type="match status" value="1"/>
</dbReference>
<evidence type="ECO:0000313" key="2">
    <source>
        <dbReference type="Proteomes" id="UP000410492"/>
    </source>
</evidence>
<proteinExistence type="predicted"/>
<gene>
    <name evidence="1" type="ORF">CALMAC_LOCUS12624</name>
</gene>
<reference evidence="1 2" key="1">
    <citation type="submission" date="2019-01" db="EMBL/GenBank/DDBJ databases">
        <authorList>
            <person name="Sayadi A."/>
        </authorList>
    </citation>
    <scope>NUCLEOTIDE SEQUENCE [LARGE SCALE GENOMIC DNA]</scope>
</reference>
<protein>
    <submittedName>
        <fullName evidence="1">Uncharacterized protein</fullName>
    </submittedName>
</protein>
<name>A0A653CX80_CALMS</name>
<organism evidence="1 2">
    <name type="scientific">Callosobruchus maculatus</name>
    <name type="common">Southern cowpea weevil</name>
    <name type="synonym">Pulse bruchid</name>
    <dbReference type="NCBI Taxonomy" id="64391"/>
    <lineage>
        <taxon>Eukaryota</taxon>
        <taxon>Metazoa</taxon>
        <taxon>Ecdysozoa</taxon>
        <taxon>Arthropoda</taxon>
        <taxon>Hexapoda</taxon>
        <taxon>Insecta</taxon>
        <taxon>Pterygota</taxon>
        <taxon>Neoptera</taxon>
        <taxon>Endopterygota</taxon>
        <taxon>Coleoptera</taxon>
        <taxon>Polyphaga</taxon>
        <taxon>Cucujiformia</taxon>
        <taxon>Chrysomeloidea</taxon>
        <taxon>Chrysomelidae</taxon>
        <taxon>Bruchinae</taxon>
        <taxon>Bruchini</taxon>
        <taxon>Callosobruchus</taxon>
    </lineage>
</organism>
<dbReference type="OrthoDB" id="9332038at2759"/>
<keyword evidence="2" id="KW-1185">Reference proteome</keyword>